<feature type="compositionally biased region" description="Basic and acidic residues" evidence="3">
    <location>
        <begin position="1062"/>
        <end position="1075"/>
    </location>
</feature>
<feature type="region of interest" description="Disordered" evidence="3">
    <location>
        <begin position="829"/>
        <end position="873"/>
    </location>
</feature>
<feature type="compositionally biased region" description="Basic and acidic residues" evidence="3">
    <location>
        <begin position="1212"/>
        <end position="1225"/>
    </location>
</feature>
<evidence type="ECO:0000313" key="6">
    <source>
        <dbReference type="Proteomes" id="UP000752171"/>
    </source>
</evidence>
<dbReference type="Proteomes" id="UP000752171">
    <property type="component" value="Unassembled WGS sequence"/>
</dbReference>
<gene>
    <name evidence="5" type="ORF">AMEX_G6277</name>
</gene>
<feature type="region of interest" description="Disordered" evidence="3">
    <location>
        <begin position="184"/>
        <end position="208"/>
    </location>
</feature>
<feature type="domain" description="Actin interacting protein 3-like C-terminal" evidence="4">
    <location>
        <begin position="219"/>
        <end position="303"/>
    </location>
</feature>
<feature type="compositionally biased region" description="Polar residues" evidence="3">
    <location>
        <begin position="49"/>
        <end position="64"/>
    </location>
</feature>
<feature type="compositionally biased region" description="Polar residues" evidence="3">
    <location>
        <begin position="1867"/>
        <end position="1915"/>
    </location>
</feature>
<feature type="compositionally biased region" description="Basic and acidic residues" evidence="3">
    <location>
        <begin position="398"/>
        <end position="407"/>
    </location>
</feature>
<feature type="region of interest" description="Disordered" evidence="3">
    <location>
        <begin position="1012"/>
        <end position="1166"/>
    </location>
</feature>
<feature type="compositionally biased region" description="Polar residues" evidence="3">
    <location>
        <begin position="1550"/>
        <end position="1568"/>
    </location>
</feature>
<feature type="compositionally biased region" description="Low complexity" evidence="3">
    <location>
        <begin position="1763"/>
        <end position="1773"/>
    </location>
</feature>
<feature type="compositionally biased region" description="Low complexity" evidence="3">
    <location>
        <begin position="1781"/>
        <end position="1795"/>
    </location>
</feature>
<name>A0A8T2M924_ASTMX</name>
<organism evidence="5 6">
    <name type="scientific">Astyanax mexicanus</name>
    <name type="common">Blind cave fish</name>
    <name type="synonym">Astyanax fasciatus mexicanus</name>
    <dbReference type="NCBI Taxonomy" id="7994"/>
    <lineage>
        <taxon>Eukaryota</taxon>
        <taxon>Metazoa</taxon>
        <taxon>Chordata</taxon>
        <taxon>Craniata</taxon>
        <taxon>Vertebrata</taxon>
        <taxon>Euteleostomi</taxon>
        <taxon>Actinopterygii</taxon>
        <taxon>Neopterygii</taxon>
        <taxon>Teleostei</taxon>
        <taxon>Ostariophysi</taxon>
        <taxon>Characiformes</taxon>
        <taxon>Characoidei</taxon>
        <taxon>Acestrorhamphidae</taxon>
        <taxon>Acestrorhamphinae</taxon>
        <taxon>Astyanax</taxon>
    </lineage>
</organism>
<feature type="region of interest" description="Disordered" evidence="3">
    <location>
        <begin position="1286"/>
        <end position="1320"/>
    </location>
</feature>
<feature type="region of interest" description="Disordered" evidence="3">
    <location>
        <begin position="1401"/>
        <end position="1420"/>
    </location>
</feature>
<sequence>MSKPSRLVKPAKQSRKEPPGNRQRMLIVGERLMRAGSEGNLVRPRLEQDQQQLVNSQDWSTKTLPNPEPQKGEHRLCSAEDAESLDSRQCSREESEHLDPWSPRTLPHRRTGAMQPPNVEHRREAFLEHLKQKYPHHASSIMGHQERFRDQIRGPVHGGSLQSGVGEQGEHSLASLESLEAMSEGEAPAAFTRGSRTRASLPAVKSSNHTKDRSLGVLYLQYGEETRQILMPNEVTTVDTVRALFVSAFPQQLTLKMLETPSVAIYIKDHARNVYYELTDIRNITPHSCLKLYHKDPTQAFNHSSRHNNGDARISRERLYGTRQPATGQSLVHTLPPQHSPIRTVQGSMSPPAARSMPSSPSRLAYASRTAGSATLPRERMSSAPPARSTTPCSSVILERRDVKPDEDVGPYSPSEARLSLASSQDIPDGAVFFPHRYSEVPDNPQHSLYRQKSRKYSENQHTVPLGAKTPPPSPHRVNEVRMIDIHPGQNTHMMAQGQDRSSPMRRSFRKDSNGGMEVVARVRGNMASPVFADLPPGHGDRSFQGSVTADPQSERMKAMEQQIASLTGLVQHALRKGTNTSSVKDTASEKSASPAHSTNSGGVSPVAGCKSPVLQTDVPPESAPPPAPPPASDPAISSFLTSLQKNVYPDVLHLMFYLIYLMCSVWHLQLQNQDAVRLMLQQTEEELMERVCERLRLLEDPLNKQRSQVDEERHRYLAMEENVLLQLGDLEKHVENLKRDSMSMPAHHPITLRDVEEGAVNLRKVGEALAALKGEFPALQLKMRSVLRVEVEAVRFLKEEPHKMDSMLKRVKALTETLGSLRRCATEGYLHTDPSTAKPEEPESPVLPQDSPTPQPRSPARAARSELTPSSPVLVQRARSAPVSLQPCQLSTALSHHASPPLTPTHGRDSPTIAKVSPRSREDSPALQKRGLPQAQEEEVINSNSISAAENTTPATVNEENTTATTSRDKAAEVEKVENEAKAEMERILQQAQANLMKAIPDLEVTNQELSSTTVPLATETLPDEVDCPQPRAPPAEAIAPAEPEAEKPVQTSAQRLQKPPIEKPHRANVDRSKPSAGEMGGKSPPPPPPRRFYPQSSGLTTGRSGEVIYTSRKESTTAQQQEVEEGASQAKPQKVPPEVKPKPCTAPPISTTTTTVTTRDEEEDDEDKIIAELQVFEKCPVKDLEPRYVVDLTTHKLPDTEASFSLSSYDPKKTAHPCEDGKHASNASADSGVIYYITGTAKSPTDNQLVKEPEVQKVSGEGIISSSKVAHLNASDFSQQPNVLTSHGLTLDPLKSVEDSQDSRDTHQISLSPSKPLMVDTCKPEDEAQVVQKGQLVESMTNRPGKPLENLIPTGGSEAQTTVSQVESKASELSSDNGGQENEEQVVMRSKVRVRYTENGSLSPDLPVEEAPPPPPPDNIAFMITKTRVKALSNGEYQQLVSSKGQDVETVKVGTDTTAYAPEDSGFSNKKPVIILFDEPMDIRQAYKRLSTIFECEEELDKMLAEETIDEEAEEEEEEEASSGQVRTAKSGVEVQFRPERNKADGSAGSNHLSVTGQHQSPTECSSPEDGSKVDLPGDGKQEGKKKFKFKFPKKQLAAIGQAIRTGTKTGKKTLQVVVYEDEEEADGTLKQAREAKRFEIQSQADSVGLPSSVPSVSTSLQQTNPTSPQLSKGRNNEICKTTYKTLDSLEETIKQLETTISGMDPTLSPETARKDSKRAAAQMEQDGGSPSKRPTSQNPKPQKSLHRKKGKAQSTPRTLSSSSSSSSSSSGTKQQNTSGSPSSSRISSPRSRQQAGTAEKPSKAQKIQDSQRPFRQANGGAITAHENSKYAFLALPASKIPAFCPSSGKSSSTSAPVSSTSKPNTNRPSPCSKSSIPCLNLSRLNRSPTPPSNESLRVPSPSQLAQTHGTQYSYYSSSSSSSSSHSSSSASPTSTSSTSSSSPSSPSLLSPTAVSRTSQAPHVPGFSSPGRPQSGTTRNLPTISPAPASKDVA</sequence>
<feature type="compositionally biased region" description="Polar residues" evidence="3">
    <location>
        <begin position="1973"/>
        <end position="1985"/>
    </location>
</feature>
<feature type="region of interest" description="Disordered" evidence="3">
    <location>
        <begin position="1846"/>
        <end position="1996"/>
    </location>
</feature>
<dbReference type="InterPro" id="IPR051825">
    <property type="entry name" value="SRCIN1"/>
</dbReference>
<feature type="region of interest" description="Disordered" evidence="3">
    <location>
        <begin position="1644"/>
        <end position="1679"/>
    </location>
</feature>
<feature type="region of interest" description="Disordered" evidence="3">
    <location>
        <begin position="1699"/>
        <end position="1825"/>
    </location>
</feature>
<feature type="region of interest" description="Disordered" evidence="3">
    <location>
        <begin position="456"/>
        <end position="477"/>
    </location>
</feature>
<protein>
    <recommendedName>
        <fullName evidence="4">Actin interacting protein 3-like C-terminal domain-containing protein</fullName>
    </recommendedName>
</protein>
<dbReference type="GO" id="GO:0005737">
    <property type="term" value="C:cytoplasm"/>
    <property type="evidence" value="ECO:0007669"/>
    <property type="project" value="TreeGrafter"/>
</dbReference>
<feature type="region of interest" description="Disordered" evidence="3">
    <location>
        <begin position="1336"/>
        <end position="1391"/>
    </location>
</feature>
<feature type="compositionally biased region" description="Low complexity" evidence="3">
    <location>
        <begin position="1916"/>
        <end position="1956"/>
    </location>
</feature>
<feature type="compositionally biased region" description="Pro residues" evidence="3">
    <location>
        <begin position="622"/>
        <end position="633"/>
    </location>
</feature>
<reference evidence="5 6" key="1">
    <citation type="submission" date="2021-07" db="EMBL/GenBank/DDBJ databases">
        <authorList>
            <person name="Imarazene B."/>
            <person name="Zahm M."/>
            <person name="Klopp C."/>
            <person name="Cabau C."/>
            <person name="Beille S."/>
            <person name="Jouanno E."/>
            <person name="Castinel A."/>
            <person name="Lluch J."/>
            <person name="Gil L."/>
            <person name="Kuchtly C."/>
            <person name="Lopez Roques C."/>
            <person name="Donnadieu C."/>
            <person name="Parrinello H."/>
            <person name="Journot L."/>
            <person name="Du K."/>
            <person name="Schartl M."/>
            <person name="Retaux S."/>
            <person name="Guiguen Y."/>
        </authorList>
    </citation>
    <scope>NUCLEOTIDE SEQUENCE [LARGE SCALE GENOMIC DNA]</scope>
    <source>
        <strain evidence="5">Pach_M1</strain>
        <tissue evidence="5">Testis</tissue>
    </source>
</reference>
<dbReference type="Pfam" id="PF03915">
    <property type="entry name" value="AIP3"/>
    <property type="match status" value="1"/>
</dbReference>
<feature type="compositionally biased region" description="Low complexity" evidence="3">
    <location>
        <begin position="1652"/>
        <end position="1666"/>
    </location>
</feature>
<evidence type="ECO:0000256" key="3">
    <source>
        <dbReference type="SAM" id="MobiDB-lite"/>
    </source>
</evidence>
<evidence type="ECO:0000256" key="2">
    <source>
        <dbReference type="SAM" id="Coils"/>
    </source>
</evidence>
<feature type="compositionally biased region" description="Basic and acidic residues" evidence="3">
    <location>
        <begin position="1572"/>
        <end position="1587"/>
    </location>
</feature>
<keyword evidence="1 2" id="KW-0175">Coiled coil</keyword>
<feature type="compositionally biased region" description="Low complexity" evidence="3">
    <location>
        <begin position="1848"/>
        <end position="1866"/>
    </location>
</feature>
<feature type="region of interest" description="Disordered" evidence="3">
    <location>
        <begin position="896"/>
        <end position="982"/>
    </location>
</feature>
<evidence type="ECO:0000256" key="1">
    <source>
        <dbReference type="ARBA" id="ARBA00023054"/>
    </source>
</evidence>
<feature type="region of interest" description="Disordered" evidence="3">
    <location>
        <begin position="1204"/>
        <end position="1228"/>
    </location>
</feature>
<feature type="region of interest" description="Disordered" evidence="3">
    <location>
        <begin position="1510"/>
        <end position="1591"/>
    </location>
</feature>
<feature type="region of interest" description="Disordered" evidence="3">
    <location>
        <begin position="494"/>
        <end position="513"/>
    </location>
</feature>
<proteinExistence type="predicted"/>
<feature type="coiled-coil region" evidence="2">
    <location>
        <begin position="703"/>
        <end position="741"/>
    </location>
</feature>
<dbReference type="PANTHER" id="PTHR22741">
    <property type="entry name" value="P140CAP/SNIP-RELATED"/>
    <property type="match status" value="1"/>
</dbReference>
<feature type="region of interest" description="Disordered" evidence="3">
    <location>
        <begin position="532"/>
        <end position="553"/>
    </location>
</feature>
<dbReference type="PANTHER" id="PTHR22741:SF11">
    <property type="entry name" value="SICKLE TAIL PROTEIN HOMOLOG"/>
    <property type="match status" value="1"/>
</dbReference>
<feature type="region of interest" description="Disordered" evidence="3">
    <location>
        <begin position="1"/>
        <end position="25"/>
    </location>
</feature>
<evidence type="ECO:0000313" key="5">
    <source>
        <dbReference type="EMBL" id="KAG9278402.1"/>
    </source>
</evidence>
<feature type="compositionally biased region" description="Basic and acidic residues" evidence="3">
    <location>
        <begin position="85"/>
        <end position="99"/>
    </location>
</feature>
<feature type="compositionally biased region" description="Acidic residues" evidence="3">
    <location>
        <begin position="1510"/>
        <end position="1523"/>
    </location>
</feature>
<feature type="region of interest" description="Disordered" evidence="3">
    <location>
        <begin position="327"/>
        <end position="423"/>
    </location>
</feature>
<feature type="compositionally biased region" description="Polar residues" evidence="3">
    <location>
        <begin position="578"/>
        <end position="603"/>
    </location>
</feature>
<accession>A0A8T2M924</accession>
<feature type="compositionally biased region" description="Polar residues" evidence="3">
    <location>
        <begin position="1667"/>
        <end position="1679"/>
    </location>
</feature>
<feature type="region of interest" description="Disordered" evidence="3">
    <location>
        <begin position="38"/>
        <end position="115"/>
    </location>
</feature>
<evidence type="ECO:0000259" key="4">
    <source>
        <dbReference type="Pfam" id="PF03915"/>
    </source>
</evidence>
<dbReference type="InterPro" id="IPR022782">
    <property type="entry name" value="AIP3-like_C"/>
</dbReference>
<feature type="compositionally biased region" description="Polar residues" evidence="3">
    <location>
        <begin position="1359"/>
        <end position="1382"/>
    </location>
</feature>
<comment type="caution">
    <text evidence="5">The sequence shown here is derived from an EMBL/GenBank/DDBJ whole genome shotgun (WGS) entry which is preliminary data.</text>
</comment>
<feature type="region of interest" description="Disordered" evidence="3">
    <location>
        <begin position="577"/>
        <end position="634"/>
    </location>
</feature>
<feature type="compositionally biased region" description="Basic and acidic residues" evidence="3">
    <location>
        <begin position="1297"/>
        <end position="1309"/>
    </location>
</feature>
<feature type="compositionally biased region" description="Basic and acidic residues" evidence="3">
    <location>
        <begin position="968"/>
        <end position="982"/>
    </location>
</feature>
<feature type="compositionally biased region" description="Low complexity" evidence="3">
    <location>
        <begin position="949"/>
        <end position="967"/>
    </location>
</feature>
<feature type="compositionally biased region" description="Polar residues" evidence="3">
    <location>
        <begin position="1096"/>
        <end position="1105"/>
    </location>
</feature>
<feature type="compositionally biased region" description="Polar residues" evidence="3">
    <location>
        <begin position="1735"/>
        <end position="1744"/>
    </location>
</feature>
<feature type="compositionally biased region" description="Low complexity" evidence="3">
    <location>
        <begin position="348"/>
        <end position="363"/>
    </location>
</feature>
<dbReference type="EMBL" id="JAICCE010000004">
    <property type="protein sequence ID" value="KAG9278402.1"/>
    <property type="molecule type" value="Genomic_DNA"/>
</dbReference>
<dbReference type="Gene3D" id="1.20.58.1540">
    <property type="entry name" value="Actin interacting protein 3, C-terminal domain"/>
    <property type="match status" value="1"/>
</dbReference>